<organism evidence="2 3">
    <name type="scientific">Natrinema saccharevitans</name>
    <dbReference type="NCBI Taxonomy" id="301967"/>
    <lineage>
        <taxon>Archaea</taxon>
        <taxon>Methanobacteriati</taxon>
        <taxon>Methanobacteriota</taxon>
        <taxon>Stenosarchaea group</taxon>
        <taxon>Halobacteria</taxon>
        <taxon>Halobacteriales</taxon>
        <taxon>Natrialbaceae</taxon>
        <taxon>Natrinema</taxon>
    </lineage>
</organism>
<gene>
    <name evidence="2" type="ORF">A6E15_17055</name>
</gene>
<name>A0A1S8B1Q9_9EURY</name>
<dbReference type="Proteomes" id="UP000189370">
    <property type="component" value="Unassembled WGS sequence"/>
</dbReference>
<dbReference type="EMBL" id="LWLN01000001">
    <property type="protein sequence ID" value="OLZ42564.1"/>
    <property type="molecule type" value="Genomic_DNA"/>
</dbReference>
<protein>
    <submittedName>
        <fullName evidence="2">Uncharacterized protein</fullName>
    </submittedName>
</protein>
<reference evidence="3" key="1">
    <citation type="submission" date="2016-04" db="EMBL/GenBank/DDBJ databases">
        <authorList>
            <person name="Chen S.-C."/>
            <person name="Lai M.-C."/>
        </authorList>
    </citation>
    <scope>NUCLEOTIDE SEQUENCE [LARGE SCALE GENOMIC DNA]</scope>
    <source>
        <strain evidence="3">AB14</strain>
    </source>
</reference>
<feature type="region of interest" description="Disordered" evidence="1">
    <location>
        <begin position="56"/>
        <end position="85"/>
    </location>
</feature>
<dbReference type="STRING" id="301967.A6E15_17055"/>
<proteinExistence type="predicted"/>
<dbReference type="RefSeq" id="WP_076148082.1">
    <property type="nucleotide sequence ID" value="NZ_LWLN01000001.1"/>
</dbReference>
<keyword evidence="3" id="KW-1185">Reference proteome</keyword>
<comment type="caution">
    <text evidence="2">The sequence shown here is derived from an EMBL/GenBank/DDBJ whole genome shotgun (WGS) entry which is preliminary data.</text>
</comment>
<dbReference type="AlphaFoldDB" id="A0A1S8B1Q9"/>
<feature type="compositionally biased region" description="Basic and acidic residues" evidence="1">
    <location>
        <begin position="59"/>
        <end position="74"/>
    </location>
</feature>
<dbReference type="OrthoDB" id="176582at2157"/>
<evidence type="ECO:0000313" key="3">
    <source>
        <dbReference type="Proteomes" id="UP000189370"/>
    </source>
</evidence>
<evidence type="ECO:0000313" key="2">
    <source>
        <dbReference type="EMBL" id="OLZ42564.1"/>
    </source>
</evidence>
<accession>A0A1S8B1Q9</accession>
<sequence>MRGDSLLGGVRRVDEQGSRLLSLRTFSGPEPARRVEIAMDALLDLAELLRAGAPFPPRLEPDAAARTADARPDGGSRVGGTNGDEDCEDALVRRVLAAGYERGATTVEGFDDATADRIAAANRLETVDSRVIVPLSRTAPHAFNWRPVIEALLDRLEGVRSAFGRVRDRVRAAGIDRPFAAGCEAIVAMLESLSLVVERADAGGRYVRDRTDQRQGELLSTIADATTQLRGDENA</sequence>
<evidence type="ECO:0000256" key="1">
    <source>
        <dbReference type="SAM" id="MobiDB-lite"/>
    </source>
</evidence>